<name>A0A6I3IZI3_9MICO</name>
<dbReference type="RefSeq" id="WP_154593680.1">
    <property type="nucleotide sequence ID" value="NZ_CP171001.1"/>
</dbReference>
<dbReference type="AlphaFoldDB" id="A0A6I3IZI3"/>
<organism evidence="1 2">
    <name type="scientific">Arsenicicoccus cauae</name>
    <dbReference type="NCBI Taxonomy" id="2663847"/>
    <lineage>
        <taxon>Bacteria</taxon>
        <taxon>Bacillati</taxon>
        <taxon>Actinomycetota</taxon>
        <taxon>Actinomycetes</taxon>
        <taxon>Micrococcales</taxon>
        <taxon>Intrasporangiaceae</taxon>
        <taxon>Arsenicicoccus</taxon>
    </lineage>
</organism>
<evidence type="ECO:0000313" key="1">
    <source>
        <dbReference type="EMBL" id="MTB72386.1"/>
    </source>
</evidence>
<reference evidence="1 2" key="1">
    <citation type="submission" date="2019-11" db="EMBL/GenBank/DDBJ databases">
        <title>Whole genome sequencing identifies a novel species of the genus Arsenicicoccus isolated from human blood.</title>
        <authorList>
            <person name="Jeong J.H."/>
            <person name="Kweon O.J."/>
            <person name="Kim H.R."/>
            <person name="Kim T.-H."/>
            <person name="Ha S.-M."/>
            <person name="Lee M.-K."/>
        </authorList>
    </citation>
    <scope>NUCLEOTIDE SEQUENCE [LARGE SCALE GENOMIC DNA]</scope>
    <source>
        <strain evidence="1 2">MKL-02</strain>
    </source>
</reference>
<comment type="caution">
    <text evidence="1">The sequence shown here is derived from an EMBL/GenBank/DDBJ whole genome shotgun (WGS) entry which is preliminary data.</text>
</comment>
<accession>A0A6I3IZI3</accession>
<keyword evidence="2" id="KW-1185">Reference proteome</keyword>
<evidence type="ECO:0000313" key="2">
    <source>
        <dbReference type="Proteomes" id="UP000431092"/>
    </source>
</evidence>
<gene>
    <name evidence="1" type="ORF">GGG17_10470</name>
</gene>
<sequence>MSDNPNEVQAAKEEAVDNVVERVESWQEGAEEQTVAQELREGFDEAGVDVAEGDVDRLAEQIHEDGKADPGSVDPS</sequence>
<proteinExistence type="predicted"/>
<dbReference type="EMBL" id="WLVL01000039">
    <property type="protein sequence ID" value="MTB72386.1"/>
    <property type="molecule type" value="Genomic_DNA"/>
</dbReference>
<protein>
    <submittedName>
        <fullName evidence="1">Uncharacterized protein</fullName>
    </submittedName>
</protein>
<dbReference type="Proteomes" id="UP000431092">
    <property type="component" value="Unassembled WGS sequence"/>
</dbReference>